<keyword evidence="2" id="KW-1185">Reference proteome</keyword>
<comment type="caution">
    <text evidence="1">The sequence shown here is derived from an EMBL/GenBank/DDBJ whole genome shotgun (WGS) entry which is preliminary data.</text>
</comment>
<dbReference type="EMBL" id="JASBWS010000125">
    <property type="protein sequence ID" value="KAJ9095394.1"/>
    <property type="molecule type" value="Genomic_DNA"/>
</dbReference>
<protein>
    <submittedName>
        <fullName evidence="1">Uncharacterized protein</fullName>
    </submittedName>
</protein>
<gene>
    <name evidence="1" type="ORF">QFC20_006676</name>
</gene>
<reference evidence="1" key="1">
    <citation type="submission" date="2023-04" db="EMBL/GenBank/DDBJ databases">
        <title>Draft Genome sequencing of Naganishia species isolated from polar environments using Oxford Nanopore Technology.</title>
        <authorList>
            <person name="Leo P."/>
            <person name="Venkateswaran K."/>
        </authorList>
    </citation>
    <scope>NUCLEOTIDE SEQUENCE</scope>
    <source>
        <strain evidence="1">MNA-CCFEE 5262</strain>
    </source>
</reference>
<dbReference type="Proteomes" id="UP001230649">
    <property type="component" value="Unassembled WGS sequence"/>
</dbReference>
<evidence type="ECO:0000313" key="2">
    <source>
        <dbReference type="Proteomes" id="UP001230649"/>
    </source>
</evidence>
<sequence>MHNPGASPEGTAFGPTHAAPPEPHLRFPEPARPQFNRRGYASSSTAPAQSRSSSHASPNVAPGKLAQNPDRQKPLAQSLLGPIASKLSSTSHVPSPPVQYPWTHHKSHTTRSPFDSLDAQTGE</sequence>
<organism evidence="1 2">
    <name type="scientific">Naganishia adeliensis</name>
    <dbReference type="NCBI Taxonomy" id="92952"/>
    <lineage>
        <taxon>Eukaryota</taxon>
        <taxon>Fungi</taxon>
        <taxon>Dikarya</taxon>
        <taxon>Basidiomycota</taxon>
        <taxon>Agaricomycotina</taxon>
        <taxon>Tremellomycetes</taxon>
        <taxon>Filobasidiales</taxon>
        <taxon>Filobasidiaceae</taxon>
        <taxon>Naganishia</taxon>
    </lineage>
</organism>
<name>A0ACC2V7P7_9TREE</name>
<accession>A0ACC2V7P7</accession>
<proteinExistence type="predicted"/>
<evidence type="ECO:0000313" key="1">
    <source>
        <dbReference type="EMBL" id="KAJ9095394.1"/>
    </source>
</evidence>